<dbReference type="Pfam" id="PF08142">
    <property type="entry name" value="AARP2CN"/>
    <property type="match status" value="1"/>
</dbReference>
<evidence type="ECO:0000313" key="7">
    <source>
        <dbReference type="EMBL" id="KNC86723.1"/>
    </source>
</evidence>
<sequence>MEHSHRSGALKQANKGHKFGKHSSKRSRAEESKGRLALNSKHDKNGKHEASKLDRRNRAKQIRAQKRVAVLSAKRLIGGMSGASQLIALIPVCDGAQSSHVKDRLLGVAKEEDVDSADAVVSAFGAMSTCSSRTLKNRFTFIDVDRTNTLSVMEAVKMADTVVFVAACDSAPDEAGEIAITCAKAIGLPPMVSVVLGLERMPVKRRGEVKKAVHKYLQFHFPADERILPCDTTTDALALLRALATKKRDTVDWRSKRAYVVPDKVGFVHNEEMNGGADNGTLKLTGYIRGSKLDANRLVHIPGGGDFQIQKVVRAANPHTEFDLKKDNRTDVEMGDDDEDMLAVPDALKKDTLVSELEPDMMDQEQTFPTEEEELEAERTFEMPKVVKRVPKGTSAYQAAWIVEEENDSDETDAELTDMDDDMDDVEMNEDFYNPQANKKVHNNNISVAKSAPLTLSMLEGLANGDAGAGVSRVKVDSAEEFEDVEGEETQQQMFEKYDKGMDYEKEQEMYEDMVRERHLALAEQENDDLEFPDEIDTPVDQPAHIRFQKFRGLQSFKDSKWDPKESLPLDYSRIFQFDDFKRTHKRVRVEAQKNGIAPGQYVTVYISNVPAEFGRQLANPSEQHSKVPVVMTNLLRHEGKMTVVNFTIKRHSTNERVVKNKADLVYVTPLRTFTASTVFSQHTRGDKFKMERFLHASRPIVASVYAPVHFGHLPTVVFERIAGSNTLKLLALGSVSSVNADRVNLKKIVLSGAPYKINIRHATVRYMFFNTRDIAWFKSVELWTKGGLRGHIKETLGTHGHMKCSFNGAMRAEDTVCMSLYKRAYPKWNYCDGVRDADVIDEDISM</sequence>
<evidence type="ECO:0000259" key="6">
    <source>
        <dbReference type="PROSITE" id="PS51714"/>
    </source>
</evidence>
<dbReference type="GO" id="GO:0034511">
    <property type="term" value="F:U3 snoRNA binding"/>
    <property type="evidence" value="ECO:0007669"/>
    <property type="project" value="TreeGrafter"/>
</dbReference>
<evidence type="ECO:0000256" key="3">
    <source>
        <dbReference type="ARBA" id="ARBA00023242"/>
    </source>
</evidence>
<feature type="compositionally biased region" description="Basic and acidic residues" evidence="5">
    <location>
        <begin position="27"/>
        <end position="56"/>
    </location>
</feature>
<keyword evidence="2" id="KW-0690">Ribosome biogenesis</keyword>
<dbReference type="OrthoDB" id="119302at2759"/>
<dbReference type="InterPro" id="IPR039761">
    <property type="entry name" value="Bms1/Tsr1"/>
</dbReference>
<dbReference type="InterPro" id="IPR007034">
    <property type="entry name" value="BMS1_TSR1_C"/>
</dbReference>
<dbReference type="AlphaFoldDB" id="A0A0L0GEP2"/>
<name>A0A0L0GEP2_9EUKA</name>
<gene>
    <name evidence="7" type="ORF">SARC_01143</name>
</gene>
<keyword evidence="8" id="KW-1185">Reference proteome</keyword>
<dbReference type="GO" id="GO:0005525">
    <property type="term" value="F:GTP binding"/>
    <property type="evidence" value="ECO:0007669"/>
    <property type="project" value="TreeGrafter"/>
</dbReference>
<comment type="similarity">
    <text evidence="4">Belongs to the TRAFAC class translation factor GTPase superfamily. Bms1-like GTPase family. TSR1 subfamily.</text>
</comment>
<evidence type="ECO:0000313" key="8">
    <source>
        <dbReference type="Proteomes" id="UP000054560"/>
    </source>
</evidence>
<dbReference type="GO" id="GO:0000462">
    <property type="term" value="P:maturation of SSU-rRNA from tricistronic rRNA transcript (SSU-rRNA, 5.8S rRNA, LSU-rRNA)"/>
    <property type="evidence" value="ECO:0007669"/>
    <property type="project" value="TreeGrafter"/>
</dbReference>
<dbReference type="GeneID" id="25901647"/>
<feature type="region of interest" description="Disordered" evidence="5">
    <location>
        <begin position="1"/>
        <end position="61"/>
    </location>
</feature>
<dbReference type="SMART" id="SM01362">
    <property type="entry name" value="DUF663"/>
    <property type="match status" value="1"/>
</dbReference>
<dbReference type="SMART" id="SM00785">
    <property type="entry name" value="AARP2CN"/>
    <property type="match status" value="1"/>
</dbReference>
<dbReference type="PROSITE" id="PS51714">
    <property type="entry name" value="G_BMS1"/>
    <property type="match status" value="1"/>
</dbReference>
<dbReference type="GO" id="GO:0005730">
    <property type="term" value="C:nucleolus"/>
    <property type="evidence" value="ECO:0007669"/>
    <property type="project" value="UniProtKB-SubCell"/>
</dbReference>
<evidence type="ECO:0000256" key="1">
    <source>
        <dbReference type="ARBA" id="ARBA00004604"/>
    </source>
</evidence>
<dbReference type="eggNOG" id="KOG1980">
    <property type="taxonomic scope" value="Eukaryota"/>
</dbReference>
<evidence type="ECO:0000256" key="4">
    <source>
        <dbReference type="ARBA" id="ARBA00038288"/>
    </source>
</evidence>
<evidence type="ECO:0000256" key="5">
    <source>
        <dbReference type="SAM" id="MobiDB-lite"/>
    </source>
</evidence>
<dbReference type="RefSeq" id="XP_014160625.1">
    <property type="nucleotide sequence ID" value="XM_014305150.1"/>
</dbReference>
<evidence type="ECO:0000256" key="2">
    <source>
        <dbReference type="ARBA" id="ARBA00022517"/>
    </source>
</evidence>
<dbReference type="PANTHER" id="PTHR12858">
    <property type="entry name" value="RIBOSOME BIOGENESIS PROTEIN"/>
    <property type="match status" value="1"/>
</dbReference>
<feature type="compositionally biased region" description="Basic residues" evidence="5">
    <location>
        <begin position="14"/>
        <end position="26"/>
    </location>
</feature>
<dbReference type="GO" id="GO:0000479">
    <property type="term" value="P:endonucleolytic cleavage of tricistronic rRNA transcript (SSU-rRNA, 5.8S rRNA, LSU-rRNA)"/>
    <property type="evidence" value="ECO:0007669"/>
    <property type="project" value="TreeGrafter"/>
</dbReference>
<dbReference type="GO" id="GO:0003924">
    <property type="term" value="F:GTPase activity"/>
    <property type="evidence" value="ECO:0007669"/>
    <property type="project" value="TreeGrafter"/>
</dbReference>
<organism evidence="7 8">
    <name type="scientific">Sphaeroforma arctica JP610</name>
    <dbReference type="NCBI Taxonomy" id="667725"/>
    <lineage>
        <taxon>Eukaryota</taxon>
        <taxon>Ichthyosporea</taxon>
        <taxon>Ichthyophonida</taxon>
        <taxon>Sphaeroforma</taxon>
    </lineage>
</organism>
<feature type="domain" description="Bms1-type G" evidence="6">
    <location>
        <begin position="83"/>
        <end position="249"/>
    </location>
</feature>
<protein>
    <recommendedName>
        <fullName evidence="6">Bms1-type G domain-containing protein</fullName>
    </recommendedName>
</protein>
<dbReference type="PANTHER" id="PTHR12858:SF1">
    <property type="entry name" value="PRE-RRNA-PROCESSING PROTEIN TSR1 HOMOLOG"/>
    <property type="match status" value="1"/>
</dbReference>
<dbReference type="STRING" id="667725.A0A0L0GEP2"/>
<dbReference type="InterPro" id="IPR030387">
    <property type="entry name" value="G_Bms1/Tsr1_dom"/>
</dbReference>
<dbReference type="Pfam" id="PF22298">
    <property type="entry name" value="Tsr1_G-like"/>
    <property type="match status" value="1"/>
</dbReference>
<dbReference type="EMBL" id="KQ241639">
    <property type="protein sequence ID" value="KNC86723.1"/>
    <property type="molecule type" value="Genomic_DNA"/>
</dbReference>
<accession>A0A0L0GEP2</accession>
<keyword evidence="3" id="KW-0539">Nucleus</keyword>
<dbReference type="InterPro" id="IPR012948">
    <property type="entry name" value="AARP2CN"/>
</dbReference>
<dbReference type="GO" id="GO:0030688">
    <property type="term" value="C:preribosome, small subunit precursor"/>
    <property type="evidence" value="ECO:0007669"/>
    <property type="project" value="TreeGrafter"/>
</dbReference>
<dbReference type="Pfam" id="PF04950">
    <property type="entry name" value="RIBIOP_C"/>
    <property type="match status" value="1"/>
</dbReference>
<comment type="subcellular location">
    <subcellularLocation>
        <location evidence="1">Nucleus</location>
        <location evidence="1">Nucleolus</location>
    </subcellularLocation>
</comment>
<reference evidence="7 8" key="1">
    <citation type="submission" date="2011-02" db="EMBL/GenBank/DDBJ databases">
        <title>The Genome Sequence of Sphaeroforma arctica JP610.</title>
        <authorList>
            <consortium name="The Broad Institute Genome Sequencing Platform"/>
            <person name="Russ C."/>
            <person name="Cuomo C."/>
            <person name="Young S.K."/>
            <person name="Zeng Q."/>
            <person name="Gargeya S."/>
            <person name="Alvarado L."/>
            <person name="Berlin A."/>
            <person name="Chapman S.B."/>
            <person name="Chen Z."/>
            <person name="Freedman E."/>
            <person name="Gellesch M."/>
            <person name="Goldberg J."/>
            <person name="Griggs A."/>
            <person name="Gujja S."/>
            <person name="Heilman E."/>
            <person name="Heiman D."/>
            <person name="Howarth C."/>
            <person name="Mehta T."/>
            <person name="Neiman D."/>
            <person name="Pearson M."/>
            <person name="Roberts A."/>
            <person name="Saif S."/>
            <person name="Shea T."/>
            <person name="Shenoy N."/>
            <person name="Sisk P."/>
            <person name="Stolte C."/>
            <person name="Sykes S."/>
            <person name="White J."/>
            <person name="Yandava C."/>
            <person name="Burger G."/>
            <person name="Gray M.W."/>
            <person name="Holland P.W.H."/>
            <person name="King N."/>
            <person name="Lang F.B.F."/>
            <person name="Roger A.J."/>
            <person name="Ruiz-Trillo I."/>
            <person name="Haas B."/>
            <person name="Nusbaum C."/>
            <person name="Birren B."/>
        </authorList>
    </citation>
    <scope>NUCLEOTIDE SEQUENCE [LARGE SCALE GENOMIC DNA]</scope>
    <source>
        <strain evidence="7 8">JP610</strain>
    </source>
</reference>
<dbReference type="Proteomes" id="UP000054560">
    <property type="component" value="Unassembled WGS sequence"/>
</dbReference>
<proteinExistence type="inferred from homology"/>